<feature type="domain" description="EamA" evidence="14">
    <location>
        <begin position="143"/>
        <end position="276"/>
    </location>
</feature>
<keyword evidence="3" id="KW-1003">Cell membrane</keyword>
<evidence type="ECO:0000256" key="13">
    <source>
        <dbReference type="SAM" id="Phobius"/>
    </source>
</evidence>
<feature type="transmembrane region" description="Helical" evidence="13">
    <location>
        <begin position="114"/>
        <end position="133"/>
    </location>
</feature>
<feature type="transmembrane region" description="Helical" evidence="13">
    <location>
        <begin position="171"/>
        <end position="195"/>
    </location>
</feature>
<evidence type="ECO:0000256" key="8">
    <source>
        <dbReference type="ARBA" id="ARBA00022985"/>
    </source>
</evidence>
<comment type="subcellular location">
    <subcellularLocation>
        <location evidence="1">Cell membrane</location>
        <topology evidence="1">Multi-pass membrane protein</topology>
    </subcellularLocation>
</comment>
<evidence type="ECO:0000256" key="7">
    <source>
        <dbReference type="ARBA" id="ARBA00022692"/>
    </source>
</evidence>
<dbReference type="InterPro" id="IPR037185">
    <property type="entry name" value="EmrE-like"/>
</dbReference>
<comment type="similarity">
    <text evidence="12">Belongs to the drug/metabolite transporter (DMT) superfamily. Small multidrug resistance (SMR) (TC 2.A.7.1) family.</text>
</comment>
<sequence length="277" mass="30163">MDTLTFIVVLCAAFLHSSWNLLVKKGSDQFRSLTLMAATSGLICLVALPFVPPLEPRAWWFLAFSVPLHVGYRIFLSAGYRYGDMSQVYPIARGAIPLFVLPLSLVFLNSNISAQQVCAVLTICAGIIGLTFLRGIPTNYRAVGYALLTALFVACFTLLDSEGAKLGEQAVTYILWVFILEGALMFVVGLLVGAARMLSFTVENWKICMSSGFVMSLAHGLIIWALARSEVSLVSALRESSVVISMILGAIILRERLGFQKIICTFLVVAGIIVITI</sequence>
<feature type="transmembrane region" description="Helical" evidence="13">
    <location>
        <begin position="233"/>
        <end position="252"/>
    </location>
</feature>
<evidence type="ECO:0000256" key="2">
    <source>
        <dbReference type="ARBA" id="ARBA00022448"/>
    </source>
</evidence>
<evidence type="ECO:0000256" key="10">
    <source>
        <dbReference type="ARBA" id="ARBA00023098"/>
    </source>
</evidence>
<dbReference type="RefSeq" id="WP_240720291.1">
    <property type="nucleotide sequence ID" value="NZ_JAKVTW010000025.1"/>
</dbReference>
<feature type="transmembrane region" description="Helical" evidence="13">
    <location>
        <begin position="88"/>
        <end position="108"/>
    </location>
</feature>
<dbReference type="Gene3D" id="1.10.3730.20">
    <property type="match status" value="2"/>
</dbReference>
<evidence type="ECO:0000256" key="3">
    <source>
        <dbReference type="ARBA" id="ARBA00022475"/>
    </source>
</evidence>
<dbReference type="PANTHER" id="PTHR30561">
    <property type="entry name" value="SMR FAMILY PROTON-DEPENDENT DRUG EFFLUX TRANSPORTER SUGE"/>
    <property type="match status" value="1"/>
</dbReference>
<keyword evidence="16" id="KW-1185">Reference proteome</keyword>
<keyword evidence="2" id="KW-0813">Transport</keyword>
<evidence type="ECO:0000256" key="5">
    <source>
        <dbReference type="ARBA" id="ARBA00022519"/>
    </source>
</evidence>
<dbReference type="EMBL" id="JAKVTW010000025">
    <property type="protein sequence ID" value="MCH4813833.1"/>
    <property type="molecule type" value="Genomic_DNA"/>
</dbReference>
<evidence type="ECO:0000256" key="12">
    <source>
        <dbReference type="ARBA" id="ARBA00038032"/>
    </source>
</evidence>
<evidence type="ECO:0000256" key="11">
    <source>
        <dbReference type="ARBA" id="ARBA00023136"/>
    </source>
</evidence>
<feature type="transmembrane region" description="Helical" evidence="13">
    <location>
        <begin position="140"/>
        <end position="159"/>
    </location>
</feature>
<dbReference type="SUPFAM" id="SSF103481">
    <property type="entry name" value="Multidrug resistance efflux transporter EmrE"/>
    <property type="match status" value="2"/>
</dbReference>
<gene>
    <name evidence="15" type="ORF">MLE19_21145</name>
</gene>
<feature type="domain" description="EamA" evidence="14">
    <location>
        <begin position="6"/>
        <end position="131"/>
    </location>
</feature>
<evidence type="ECO:0000256" key="6">
    <source>
        <dbReference type="ARBA" id="ARBA00022556"/>
    </source>
</evidence>
<keyword evidence="11 13" id="KW-0472">Membrane</keyword>
<evidence type="ECO:0000313" key="16">
    <source>
        <dbReference type="Proteomes" id="UP001320609"/>
    </source>
</evidence>
<comment type="caution">
    <text evidence="15">The sequence shown here is derived from an EMBL/GenBank/DDBJ whole genome shotgun (WGS) entry which is preliminary data.</text>
</comment>
<proteinExistence type="inferred from homology"/>
<evidence type="ECO:0000256" key="1">
    <source>
        <dbReference type="ARBA" id="ARBA00004651"/>
    </source>
</evidence>
<feature type="transmembrane region" description="Helical" evidence="13">
    <location>
        <begin position="6"/>
        <end position="23"/>
    </location>
</feature>
<evidence type="ECO:0000313" key="15">
    <source>
        <dbReference type="EMBL" id="MCH4813833.1"/>
    </source>
</evidence>
<keyword evidence="8" id="KW-0448">Lipopolysaccharide biosynthesis</keyword>
<feature type="transmembrane region" description="Helical" evidence="13">
    <location>
        <begin position="207"/>
        <end position="227"/>
    </location>
</feature>
<name>A0ABS9SCJ5_9GAMM</name>
<dbReference type="Proteomes" id="UP001320609">
    <property type="component" value="Unassembled WGS sequence"/>
</dbReference>
<keyword evidence="4" id="KW-0444">Lipid biosynthesis</keyword>
<evidence type="ECO:0000256" key="4">
    <source>
        <dbReference type="ARBA" id="ARBA00022516"/>
    </source>
</evidence>
<keyword evidence="6" id="KW-0441">Lipid A biosynthesis</keyword>
<dbReference type="PANTHER" id="PTHR30561:SF1">
    <property type="entry name" value="MULTIDRUG TRANSPORTER EMRE"/>
    <property type="match status" value="1"/>
</dbReference>
<dbReference type="InterPro" id="IPR000390">
    <property type="entry name" value="Small_drug/metabolite_transptr"/>
</dbReference>
<organism evidence="15 16">
    <name type="scientific">Vreelandella neptunia</name>
    <dbReference type="NCBI Taxonomy" id="115551"/>
    <lineage>
        <taxon>Bacteria</taxon>
        <taxon>Pseudomonadati</taxon>
        <taxon>Pseudomonadota</taxon>
        <taxon>Gammaproteobacteria</taxon>
        <taxon>Oceanospirillales</taxon>
        <taxon>Halomonadaceae</taxon>
        <taxon>Vreelandella</taxon>
    </lineage>
</organism>
<accession>A0ABS9SCJ5</accession>
<feature type="transmembrane region" description="Helical" evidence="13">
    <location>
        <begin position="35"/>
        <end position="52"/>
    </location>
</feature>
<feature type="transmembrane region" description="Helical" evidence="13">
    <location>
        <begin position="259"/>
        <end position="276"/>
    </location>
</feature>
<dbReference type="InterPro" id="IPR000620">
    <property type="entry name" value="EamA_dom"/>
</dbReference>
<keyword evidence="9 13" id="KW-1133">Transmembrane helix</keyword>
<reference evidence="15 16" key="1">
    <citation type="submission" date="2022-03" db="EMBL/GenBank/DDBJ databases">
        <title>Genomic signatures underlying metal tolerance in selected Arctic bacterial isolates.</title>
        <authorList>
            <person name="Thomas F.A."/>
            <person name="Venkatachalam S."/>
            <person name="Krishnan K.P."/>
        </authorList>
    </citation>
    <scope>NUCLEOTIDE SEQUENCE [LARGE SCALE GENOMIC DNA]</scope>
    <source>
        <strain evidence="15 16">HM116</strain>
    </source>
</reference>
<protein>
    <submittedName>
        <fullName evidence="15">EamA family transporter</fullName>
    </submittedName>
</protein>
<keyword evidence="10" id="KW-0443">Lipid metabolism</keyword>
<keyword evidence="7 13" id="KW-0812">Transmembrane</keyword>
<feature type="transmembrane region" description="Helical" evidence="13">
    <location>
        <begin position="58"/>
        <end position="76"/>
    </location>
</feature>
<keyword evidence="5" id="KW-0997">Cell inner membrane</keyword>
<dbReference type="Pfam" id="PF00892">
    <property type="entry name" value="EamA"/>
    <property type="match status" value="2"/>
</dbReference>
<evidence type="ECO:0000259" key="14">
    <source>
        <dbReference type="Pfam" id="PF00892"/>
    </source>
</evidence>
<evidence type="ECO:0000256" key="9">
    <source>
        <dbReference type="ARBA" id="ARBA00022989"/>
    </source>
</evidence>